<dbReference type="EMBL" id="FOLE01000008">
    <property type="protein sequence ID" value="SFC70858.1"/>
    <property type="molecule type" value="Genomic_DNA"/>
</dbReference>
<evidence type="ECO:0000313" key="1">
    <source>
        <dbReference type="EMBL" id="SFC70858.1"/>
    </source>
</evidence>
<reference evidence="1 2" key="1">
    <citation type="submission" date="2016-10" db="EMBL/GenBank/DDBJ databases">
        <authorList>
            <person name="de Groot N.N."/>
        </authorList>
    </citation>
    <scope>NUCLEOTIDE SEQUENCE [LARGE SCALE GENOMIC DNA]</scope>
    <source>
        <strain evidence="1 2">DSM 6793</strain>
    </source>
</reference>
<dbReference type="STRING" id="927664.SAMN05421780_108173"/>
<protein>
    <submittedName>
        <fullName evidence="1">Uncharacterized protein</fullName>
    </submittedName>
</protein>
<proteinExistence type="predicted"/>
<name>A0A1I1LIQ5_9BACT</name>
<dbReference type="AlphaFoldDB" id="A0A1I1LIQ5"/>
<gene>
    <name evidence="1" type="ORF">SAMN05421780_108173</name>
</gene>
<dbReference type="Proteomes" id="UP000199514">
    <property type="component" value="Unassembled WGS sequence"/>
</dbReference>
<organism evidence="1 2">
    <name type="scientific">Flexibacter flexilis DSM 6793</name>
    <dbReference type="NCBI Taxonomy" id="927664"/>
    <lineage>
        <taxon>Bacteria</taxon>
        <taxon>Pseudomonadati</taxon>
        <taxon>Bacteroidota</taxon>
        <taxon>Cytophagia</taxon>
        <taxon>Cytophagales</taxon>
        <taxon>Flexibacteraceae</taxon>
        <taxon>Flexibacter</taxon>
    </lineage>
</organism>
<keyword evidence="2" id="KW-1185">Reference proteome</keyword>
<dbReference type="RefSeq" id="WP_091514200.1">
    <property type="nucleotide sequence ID" value="NZ_FOLE01000008.1"/>
</dbReference>
<sequence>MMSDNELYLRDNIAFCEEMLKKHKHNDSLCAKFSKQLEPFKAQLDELLAYKEKQNSLAAIMPPCQRSIGRP</sequence>
<accession>A0A1I1LIQ5</accession>
<evidence type="ECO:0000313" key="2">
    <source>
        <dbReference type="Proteomes" id="UP000199514"/>
    </source>
</evidence>